<accession>A0A0R3WDZ0</accession>
<dbReference type="WBParaSite" id="TASK_0000900701-mRNA-1">
    <property type="protein sequence ID" value="TASK_0000900701-mRNA-1"/>
    <property type="gene ID" value="TASK_0000900701"/>
</dbReference>
<dbReference type="AlphaFoldDB" id="A0A0R3WDZ0"/>
<sequence>LEKRGQITGWLGDNKFLFGLCFNASVFGKREVCTQCAYRQTRSRIPSRRASQISHSSDFKGFPFPFLRKGTTRQEMTTIRRTLLYQKESRLLSSAFFRWVRNQLVGSHVKWEGSGG</sequence>
<keyword evidence="2" id="KW-1185">Reference proteome</keyword>
<name>A0A0R3WDZ0_TAEAS</name>
<reference evidence="1 2" key="2">
    <citation type="submission" date="2018-11" db="EMBL/GenBank/DDBJ databases">
        <authorList>
            <consortium name="Pathogen Informatics"/>
        </authorList>
    </citation>
    <scope>NUCLEOTIDE SEQUENCE [LARGE SCALE GENOMIC DNA]</scope>
</reference>
<organism evidence="3">
    <name type="scientific">Taenia asiatica</name>
    <name type="common">Asian tapeworm</name>
    <dbReference type="NCBI Taxonomy" id="60517"/>
    <lineage>
        <taxon>Eukaryota</taxon>
        <taxon>Metazoa</taxon>
        <taxon>Spiralia</taxon>
        <taxon>Lophotrochozoa</taxon>
        <taxon>Platyhelminthes</taxon>
        <taxon>Cestoda</taxon>
        <taxon>Eucestoda</taxon>
        <taxon>Cyclophyllidea</taxon>
        <taxon>Taeniidae</taxon>
        <taxon>Taenia</taxon>
    </lineage>
</organism>
<proteinExistence type="predicted"/>
<dbReference type="EMBL" id="UYRS01018958">
    <property type="protein sequence ID" value="VDK41500.1"/>
    <property type="molecule type" value="Genomic_DNA"/>
</dbReference>
<reference evidence="3" key="1">
    <citation type="submission" date="2017-02" db="UniProtKB">
        <authorList>
            <consortium name="WormBaseParasite"/>
        </authorList>
    </citation>
    <scope>IDENTIFICATION</scope>
</reference>
<protein>
    <submittedName>
        <fullName evidence="3">Transposase</fullName>
    </submittedName>
</protein>
<evidence type="ECO:0000313" key="3">
    <source>
        <dbReference type="WBParaSite" id="TASK_0000900701-mRNA-1"/>
    </source>
</evidence>
<evidence type="ECO:0000313" key="2">
    <source>
        <dbReference type="Proteomes" id="UP000282613"/>
    </source>
</evidence>
<gene>
    <name evidence="1" type="ORF">TASK_LOCUS9008</name>
</gene>
<evidence type="ECO:0000313" key="1">
    <source>
        <dbReference type="EMBL" id="VDK41500.1"/>
    </source>
</evidence>
<dbReference type="Proteomes" id="UP000282613">
    <property type="component" value="Unassembled WGS sequence"/>
</dbReference>